<keyword evidence="4" id="KW-0539">Nucleus</keyword>
<evidence type="ECO:0000313" key="6">
    <source>
        <dbReference type="Proteomes" id="UP001529510"/>
    </source>
</evidence>
<proteinExistence type="inferred from homology"/>
<comment type="subcellular location">
    <subcellularLocation>
        <location evidence="1">Nucleus</location>
    </subcellularLocation>
</comment>
<feature type="non-terminal residue" evidence="5">
    <location>
        <position position="197"/>
    </location>
</feature>
<dbReference type="AlphaFoldDB" id="A0ABD0P2G7"/>
<dbReference type="PANTHER" id="PTHR31344">
    <property type="entry name" value="NUCLEAR PORE COMPLEX PROTEIN NUP205"/>
    <property type="match status" value="1"/>
</dbReference>
<dbReference type="InterPro" id="IPR021827">
    <property type="entry name" value="Nup186/Nup192/Nup205"/>
</dbReference>
<sequence length="197" mass="22286">MWERLTAPEDCFSKLQRENLAIIESYGTALMEVVCRDACDGHEIGRMLALAVLDRVLSIDRQSQWLVYLCNSGYLRVLVESLRQDDVALQTLLTPQPPLLKPLYIYESKMALLTRVAKTAQGAMELLRCGLVGQLVECQVFHMLPQNDALRVFGQRDPSGFIPSPLERYRQILLPTLRLMQVILTSTTTQHQQGAAQ</sequence>
<evidence type="ECO:0000256" key="3">
    <source>
        <dbReference type="ARBA" id="ARBA00022448"/>
    </source>
</evidence>
<reference evidence="5 6" key="1">
    <citation type="submission" date="2024-05" db="EMBL/GenBank/DDBJ databases">
        <title>Genome sequencing and assembly of Indian major carp, Cirrhinus mrigala (Hamilton, 1822).</title>
        <authorList>
            <person name="Mohindra V."/>
            <person name="Chowdhury L.M."/>
            <person name="Lal K."/>
            <person name="Jena J.K."/>
        </authorList>
    </citation>
    <scope>NUCLEOTIDE SEQUENCE [LARGE SCALE GENOMIC DNA]</scope>
    <source>
        <strain evidence="5">CM1030</strain>
        <tissue evidence="5">Blood</tissue>
    </source>
</reference>
<evidence type="ECO:0000256" key="1">
    <source>
        <dbReference type="ARBA" id="ARBA00004123"/>
    </source>
</evidence>
<comment type="caution">
    <text evidence="5">The sequence shown here is derived from an EMBL/GenBank/DDBJ whole genome shotgun (WGS) entry which is preliminary data.</text>
</comment>
<keyword evidence="3" id="KW-0813">Transport</keyword>
<dbReference type="Proteomes" id="UP001529510">
    <property type="component" value="Unassembled WGS sequence"/>
</dbReference>
<evidence type="ECO:0000256" key="4">
    <source>
        <dbReference type="ARBA" id="ARBA00023242"/>
    </source>
</evidence>
<protein>
    <submittedName>
        <fullName evidence="5">Uncharacterized protein</fullName>
    </submittedName>
</protein>
<keyword evidence="6" id="KW-1185">Reference proteome</keyword>
<gene>
    <name evidence="5" type="ORF">M9458_035977</name>
</gene>
<name>A0ABD0P2G7_CIRMR</name>
<accession>A0ABD0P2G7</accession>
<dbReference type="GO" id="GO:0005634">
    <property type="term" value="C:nucleus"/>
    <property type="evidence" value="ECO:0007669"/>
    <property type="project" value="UniProtKB-SubCell"/>
</dbReference>
<dbReference type="PANTHER" id="PTHR31344:SF0">
    <property type="entry name" value="NUCLEAR PORE COMPLEX PROTEIN NUP205"/>
    <property type="match status" value="1"/>
</dbReference>
<comment type="similarity">
    <text evidence="2">Belongs to the NUP186/NUP192/NUP205 family.</text>
</comment>
<dbReference type="Pfam" id="PF11894">
    <property type="entry name" value="Nup192"/>
    <property type="match status" value="1"/>
</dbReference>
<dbReference type="EMBL" id="JAMKFB020000018">
    <property type="protein sequence ID" value="KAL0167755.1"/>
    <property type="molecule type" value="Genomic_DNA"/>
</dbReference>
<organism evidence="5 6">
    <name type="scientific">Cirrhinus mrigala</name>
    <name type="common">Mrigala</name>
    <dbReference type="NCBI Taxonomy" id="683832"/>
    <lineage>
        <taxon>Eukaryota</taxon>
        <taxon>Metazoa</taxon>
        <taxon>Chordata</taxon>
        <taxon>Craniata</taxon>
        <taxon>Vertebrata</taxon>
        <taxon>Euteleostomi</taxon>
        <taxon>Actinopterygii</taxon>
        <taxon>Neopterygii</taxon>
        <taxon>Teleostei</taxon>
        <taxon>Ostariophysi</taxon>
        <taxon>Cypriniformes</taxon>
        <taxon>Cyprinidae</taxon>
        <taxon>Labeoninae</taxon>
        <taxon>Labeonini</taxon>
        <taxon>Cirrhinus</taxon>
    </lineage>
</organism>
<evidence type="ECO:0000313" key="5">
    <source>
        <dbReference type="EMBL" id="KAL0167755.1"/>
    </source>
</evidence>
<evidence type="ECO:0000256" key="2">
    <source>
        <dbReference type="ARBA" id="ARBA00005892"/>
    </source>
</evidence>